<comment type="caution">
    <text evidence="1">The sequence shown here is derived from an EMBL/GenBank/DDBJ whole genome shotgun (WGS) entry which is preliminary data.</text>
</comment>
<protein>
    <submittedName>
        <fullName evidence="1">Uncharacterized protein</fullName>
    </submittedName>
</protein>
<reference evidence="1 2" key="2">
    <citation type="journal article" date="2022" name="Mol. Ecol. Resour.">
        <title>The genomes of chicory, endive, great burdock and yacon provide insights into Asteraceae paleo-polyploidization history and plant inulin production.</title>
        <authorList>
            <person name="Fan W."/>
            <person name="Wang S."/>
            <person name="Wang H."/>
            <person name="Wang A."/>
            <person name="Jiang F."/>
            <person name="Liu H."/>
            <person name="Zhao H."/>
            <person name="Xu D."/>
            <person name="Zhang Y."/>
        </authorList>
    </citation>
    <scope>NUCLEOTIDE SEQUENCE [LARGE SCALE GENOMIC DNA]</scope>
    <source>
        <strain evidence="2">cv. Punajuju</strain>
        <tissue evidence="1">Leaves</tissue>
    </source>
</reference>
<evidence type="ECO:0000313" key="1">
    <source>
        <dbReference type="EMBL" id="KAI3788326.1"/>
    </source>
</evidence>
<evidence type="ECO:0000313" key="2">
    <source>
        <dbReference type="Proteomes" id="UP001055811"/>
    </source>
</evidence>
<dbReference type="EMBL" id="CM042009">
    <property type="protein sequence ID" value="KAI3788326.1"/>
    <property type="molecule type" value="Genomic_DNA"/>
</dbReference>
<dbReference type="Proteomes" id="UP001055811">
    <property type="component" value="Linkage Group LG01"/>
</dbReference>
<reference evidence="2" key="1">
    <citation type="journal article" date="2022" name="Mol. Ecol. Resour.">
        <title>The genomes of chicory, endive, great burdock and yacon provide insights into Asteraceae palaeo-polyploidization history and plant inulin production.</title>
        <authorList>
            <person name="Fan W."/>
            <person name="Wang S."/>
            <person name="Wang H."/>
            <person name="Wang A."/>
            <person name="Jiang F."/>
            <person name="Liu H."/>
            <person name="Zhao H."/>
            <person name="Xu D."/>
            <person name="Zhang Y."/>
        </authorList>
    </citation>
    <scope>NUCLEOTIDE SEQUENCE [LARGE SCALE GENOMIC DNA]</scope>
    <source>
        <strain evidence="2">cv. Punajuju</strain>
    </source>
</reference>
<gene>
    <name evidence="1" type="ORF">L2E82_01087</name>
</gene>
<proteinExistence type="predicted"/>
<keyword evidence="2" id="KW-1185">Reference proteome</keyword>
<organism evidence="1 2">
    <name type="scientific">Cichorium intybus</name>
    <name type="common">Chicory</name>
    <dbReference type="NCBI Taxonomy" id="13427"/>
    <lineage>
        <taxon>Eukaryota</taxon>
        <taxon>Viridiplantae</taxon>
        <taxon>Streptophyta</taxon>
        <taxon>Embryophyta</taxon>
        <taxon>Tracheophyta</taxon>
        <taxon>Spermatophyta</taxon>
        <taxon>Magnoliopsida</taxon>
        <taxon>eudicotyledons</taxon>
        <taxon>Gunneridae</taxon>
        <taxon>Pentapetalae</taxon>
        <taxon>asterids</taxon>
        <taxon>campanulids</taxon>
        <taxon>Asterales</taxon>
        <taxon>Asteraceae</taxon>
        <taxon>Cichorioideae</taxon>
        <taxon>Cichorieae</taxon>
        <taxon>Cichoriinae</taxon>
        <taxon>Cichorium</taxon>
    </lineage>
</organism>
<accession>A0ACB9GZ26</accession>
<name>A0ACB9GZ26_CICIN</name>
<sequence>MMSVGEALLFNTAQYTSHSPTCLIQLAKTYENHSMIKNESSGLHESVQGSGIINSTNKLTDCDCICAGTDAKPSYLPGCGHRLEILLAHHVFLYMLCYNWGSLIWSVS</sequence>